<dbReference type="GO" id="GO:0005765">
    <property type="term" value="C:lysosomal membrane"/>
    <property type="evidence" value="ECO:0007669"/>
    <property type="project" value="TreeGrafter"/>
</dbReference>
<dbReference type="AlphaFoldDB" id="A0A820NHE7"/>
<dbReference type="EMBL" id="CAJOAY010026433">
    <property type="protein sequence ID" value="CAF4390619.1"/>
    <property type="molecule type" value="Genomic_DNA"/>
</dbReference>
<feature type="non-terminal residue" evidence="2">
    <location>
        <position position="1"/>
    </location>
</feature>
<name>A0A820NHE7_9BILA</name>
<dbReference type="GO" id="GO:0005886">
    <property type="term" value="C:plasma membrane"/>
    <property type="evidence" value="ECO:0007669"/>
    <property type="project" value="TreeGrafter"/>
</dbReference>
<sequence length="107" mass="12269">NTTFHHLFIRGWSASDETLPYPRASGDFAVYTNKEFLDSINFAVHRFNNLANLSLGLFDFHDHSSSKSVDINSEKGDRVVKLCLNRFKTCRIDPTSHTYILDSEIED</sequence>
<evidence type="ECO:0000313" key="2">
    <source>
        <dbReference type="EMBL" id="CAF4390619.1"/>
    </source>
</evidence>
<dbReference type="PANTHER" id="PTHR12127">
    <property type="entry name" value="MUCOLIPIN"/>
    <property type="match status" value="1"/>
</dbReference>
<dbReference type="InterPro" id="IPR039031">
    <property type="entry name" value="Mucolipin"/>
</dbReference>
<protein>
    <recommendedName>
        <fullName evidence="1">Mucolipin extracytosolic domain-containing protein</fullName>
    </recommendedName>
</protein>
<evidence type="ECO:0000259" key="1">
    <source>
        <dbReference type="Pfam" id="PF21381"/>
    </source>
</evidence>
<proteinExistence type="predicted"/>
<comment type="caution">
    <text evidence="2">The sequence shown here is derived from an EMBL/GenBank/DDBJ whole genome shotgun (WGS) entry which is preliminary data.</text>
</comment>
<accession>A0A820NHE7</accession>
<evidence type="ECO:0000313" key="3">
    <source>
        <dbReference type="Proteomes" id="UP000663881"/>
    </source>
</evidence>
<dbReference type="InterPro" id="IPR049134">
    <property type="entry name" value="MCLN_ECD"/>
</dbReference>
<reference evidence="2" key="1">
    <citation type="submission" date="2021-02" db="EMBL/GenBank/DDBJ databases">
        <authorList>
            <person name="Nowell W R."/>
        </authorList>
    </citation>
    <scope>NUCLEOTIDE SEQUENCE</scope>
</reference>
<dbReference type="PANTHER" id="PTHR12127:SF7">
    <property type="entry name" value="SD02261P"/>
    <property type="match status" value="1"/>
</dbReference>
<dbReference type="GO" id="GO:0072345">
    <property type="term" value="F:NAADP-sensitive calcium-release channel activity"/>
    <property type="evidence" value="ECO:0007669"/>
    <property type="project" value="TreeGrafter"/>
</dbReference>
<dbReference type="Proteomes" id="UP000663881">
    <property type="component" value="Unassembled WGS sequence"/>
</dbReference>
<gene>
    <name evidence="2" type="ORF">OKA104_LOCUS50853</name>
</gene>
<feature type="domain" description="Mucolipin extracytosolic" evidence="1">
    <location>
        <begin position="2"/>
        <end position="106"/>
    </location>
</feature>
<dbReference type="Pfam" id="PF21381">
    <property type="entry name" value="MCLN_ECD"/>
    <property type="match status" value="1"/>
</dbReference>
<organism evidence="2 3">
    <name type="scientific">Adineta steineri</name>
    <dbReference type="NCBI Taxonomy" id="433720"/>
    <lineage>
        <taxon>Eukaryota</taxon>
        <taxon>Metazoa</taxon>
        <taxon>Spiralia</taxon>
        <taxon>Gnathifera</taxon>
        <taxon>Rotifera</taxon>
        <taxon>Eurotatoria</taxon>
        <taxon>Bdelloidea</taxon>
        <taxon>Adinetida</taxon>
        <taxon>Adinetidae</taxon>
        <taxon>Adineta</taxon>
    </lineage>
</organism>
<feature type="non-terminal residue" evidence="2">
    <location>
        <position position="107"/>
    </location>
</feature>